<comment type="caution">
    <text evidence="2">The sequence shown here is derived from an EMBL/GenBank/DDBJ whole genome shotgun (WGS) entry which is preliminary data.</text>
</comment>
<dbReference type="EMBL" id="MSCW01000007">
    <property type="protein sequence ID" value="ONF43298.1"/>
    <property type="molecule type" value="Genomic_DNA"/>
</dbReference>
<proteinExistence type="predicted"/>
<evidence type="ECO:0000313" key="2">
    <source>
        <dbReference type="EMBL" id="ONF43298.1"/>
    </source>
</evidence>
<dbReference type="InterPro" id="IPR011604">
    <property type="entry name" value="PDDEXK-like_dom_sf"/>
</dbReference>
<name>A0A1V2DRK0_9GAMM</name>
<gene>
    <name evidence="2" type="ORF">BTO32_11485</name>
</gene>
<evidence type="ECO:0000259" key="1">
    <source>
        <dbReference type="Pfam" id="PF12705"/>
    </source>
</evidence>
<evidence type="ECO:0000313" key="3">
    <source>
        <dbReference type="Proteomes" id="UP000189339"/>
    </source>
</evidence>
<dbReference type="Proteomes" id="UP000189339">
    <property type="component" value="Unassembled WGS sequence"/>
</dbReference>
<dbReference type="AlphaFoldDB" id="A0A1V2DRK0"/>
<sequence>MLDFNHRPTLSESLTGRIDVALQTEAQARPPRDYLGASRLGVACERALQYEYLRVPVDEGRSLAGRTLRIFAAGHVFETLAIDWLRAAGFELYTETSRGEQYGFSAVSGRLRGHVDGVLAGGPESAGLSYPALWECKSLNARSWKEVVKRGVTLAKPVYAAQIALYQAYLEPQIPGISRNPALFTAINKDTAEIHFECVPFDGALAQQASDRGVRVLQACDAHELLPRISRDPSHQECRRCPWQDRCWGGRA</sequence>
<accession>A0A1V2DRK0</accession>
<keyword evidence="3" id="KW-1185">Reference proteome</keyword>
<feature type="domain" description="PD-(D/E)XK endonuclease-like" evidence="1">
    <location>
        <begin position="85"/>
        <end position="247"/>
    </location>
</feature>
<dbReference type="RefSeq" id="WP_027853063.1">
    <property type="nucleotide sequence ID" value="NZ_MSCW01000007.1"/>
</dbReference>
<dbReference type="OrthoDB" id="1982at2"/>
<dbReference type="InterPro" id="IPR038726">
    <property type="entry name" value="PDDEXK_AddAB-type"/>
</dbReference>
<dbReference type="STRING" id="135739.BTO32_11485"/>
<dbReference type="Pfam" id="PF12705">
    <property type="entry name" value="PDDEXK_1"/>
    <property type="match status" value="1"/>
</dbReference>
<dbReference type="Gene3D" id="3.90.320.10">
    <property type="match status" value="1"/>
</dbReference>
<protein>
    <recommendedName>
        <fullName evidence="1">PD-(D/E)XK endonuclease-like domain-containing protein</fullName>
    </recommendedName>
</protein>
<reference evidence="2 3" key="1">
    <citation type="submission" date="2016-12" db="EMBL/GenBank/DDBJ databases">
        <title>Marinobacter lutaoensis whole genome sequencing.</title>
        <authorList>
            <person name="Verma A."/>
            <person name="Krishnamurthi S."/>
        </authorList>
    </citation>
    <scope>NUCLEOTIDE SEQUENCE [LARGE SCALE GENOMIC DNA]</scope>
    <source>
        <strain evidence="2 3">T5054</strain>
    </source>
</reference>
<organism evidence="2 3">
    <name type="scientific">Marinobacter lutaoensis</name>
    <dbReference type="NCBI Taxonomy" id="135739"/>
    <lineage>
        <taxon>Bacteria</taxon>
        <taxon>Pseudomonadati</taxon>
        <taxon>Pseudomonadota</taxon>
        <taxon>Gammaproteobacteria</taxon>
        <taxon>Pseudomonadales</taxon>
        <taxon>Marinobacteraceae</taxon>
        <taxon>Marinobacter</taxon>
    </lineage>
</organism>